<proteinExistence type="predicted"/>
<dbReference type="Proteomes" id="UP000199041">
    <property type="component" value="Unassembled WGS sequence"/>
</dbReference>
<dbReference type="EMBL" id="FNQY01000007">
    <property type="protein sequence ID" value="SEA04741.1"/>
    <property type="molecule type" value="Genomic_DNA"/>
</dbReference>
<evidence type="ECO:0000259" key="1">
    <source>
        <dbReference type="Pfam" id="PF07883"/>
    </source>
</evidence>
<feature type="domain" description="Cupin type-2" evidence="1">
    <location>
        <begin position="37"/>
        <end position="103"/>
    </location>
</feature>
<organism evidence="2 3">
    <name type="scientific">Arachidicoccus rhizosphaerae</name>
    <dbReference type="NCBI Taxonomy" id="551991"/>
    <lineage>
        <taxon>Bacteria</taxon>
        <taxon>Pseudomonadati</taxon>
        <taxon>Bacteroidota</taxon>
        <taxon>Chitinophagia</taxon>
        <taxon>Chitinophagales</taxon>
        <taxon>Chitinophagaceae</taxon>
        <taxon>Arachidicoccus</taxon>
    </lineage>
</organism>
<dbReference type="InterPro" id="IPR011051">
    <property type="entry name" value="RmlC_Cupin_sf"/>
</dbReference>
<dbReference type="PANTHER" id="PTHR40112:SF1">
    <property type="entry name" value="H2HPP ISOMERASE"/>
    <property type="match status" value="1"/>
</dbReference>
<dbReference type="STRING" id="551991.SAMN05192529_1079"/>
<dbReference type="SUPFAM" id="SSF51182">
    <property type="entry name" value="RmlC-like cupins"/>
    <property type="match status" value="1"/>
</dbReference>
<dbReference type="InterPro" id="IPR052535">
    <property type="entry name" value="Bacilysin_H2HPP_isomerase"/>
</dbReference>
<name>A0A1H3Y0Y2_9BACT</name>
<dbReference type="InterPro" id="IPR025499">
    <property type="entry name" value="KdgF"/>
</dbReference>
<dbReference type="PANTHER" id="PTHR40112">
    <property type="entry name" value="H2HPP ISOMERASE"/>
    <property type="match status" value="1"/>
</dbReference>
<dbReference type="RefSeq" id="WP_091395920.1">
    <property type="nucleotide sequence ID" value="NZ_FNQY01000007.1"/>
</dbReference>
<evidence type="ECO:0000313" key="3">
    <source>
        <dbReference type="Proteomes" id="UP000199041"/>
    </source>
</evidence>
<dbReference type="Gene3D" id="2.60.120.10">
    <property type="entry name" value="Jelly Rolls"/>
    <property type="match status" value="1"/>
</dbReference>
<dbReference type="CDD" id="cd02238">
    <property type="entry name" value="cupin_KdgF"/>
    <property type="match status" value="1"/>
</dbReference>
<gene>
    <name evidence="2" type="ORF">SAMN05192529_1079</name>
</gene>
<dbReference type="InterPro" id="IPR014710">
    <property type="entry name" value="RmlC-like_jellyroll"/>
</dbReference>
<dbReference type="PIRSF" id="PIRSF029883">
    <property type="entry name" value="KdgF"/>
    <property type="match status" value="1"/>
</dbReference>
<keyword evidence="3" id="KW-1185">Reference proteome</keyword>
<dbReference type="OrthoDB" id="9811153at2"/>
<evidence type="ECO:0000313" key="2">
    <source>
        <dbReference type="EMBL" id="SEA04741.1"/>
    </source>
</evidence>
<dbReference type="InterPro" id="IPR013096">
    <property type="entry name" value="Cupin_2"/>
</dbReference>
<dbReference type="AlphaFoldDB" id="A0A1H3Y0Y2"/>
<protein>
    <submittedName>
        <fullName evidence="2">Cupin domain-containing protein</fullName>
    </submittedName>
</protein>
<reference evidence="2 3" key="1">
    <citation type="submission" date="2016-10" db="EMBL/GenBank/DDBJ databases">
        <authorList>
            <person name="de Groot N.N."/>
        </authorList>
    </citation>
    <scope>NUCLEOTIDE SEQUENCE [LARGE SCALE GENOMIC DNA]</scope>
    <source>
        <strain evidence="2 3">Vu-144</strain>
    </source>
</reference>
<sequence>MSTDNPNFYLLPHSSQPVDDQTTRTLLGRDDTLMMLTMDFAQGAVGAMHQHLHTQATYVLKGSFEFTIADEKKIIREGEACFMPSNVMHGCICLEAGRLLDVFTPERKDFL</sequence>
<dbReference type="Pfam" id="PF07883">
    <property type="entry name" value="Cupin_2"/>
    <property type="match status" value="1"/>
</dbReference>
<accession>A0A1H3Y0Y2</accession>